<dbReference type="SUPFAM" id="SSF52540">
    <property type="entry name" value="P-loop containing nucleoside triphosphate hydrolases"/>
    <property type="match status" value="1"/>
</dbReference>
<dbReference type="InterPro" id="IPR053137">
    <property type="entry name" value="NLR-like"/>
</dbReference>
<dbReference type="GeneID" id="19149627"/>
<dbReference type="PANTHER" id="PTHR46082">
    <property type="entry name" value="ATP/GTP-BINDING PROTEIN-RELATED"/>
    <property type="match status" value="1"/>
</dbReference>
<dbReference type="STRING" id="930089.W6Y741"/>
<dbReference type="EMBL" id="KI964994">
    <property type="protein sequence ID" value="EUC27141.1"/>
    <property type="molecule type" value="Genomic_DNA"/>
</dbReference>
<dbReference type="OrthoDB" id="20872at2759"/>
<dbReference type="RefSeq" id="XP_007718555.1">
    <property type="nucleotide sequence ID" value="XM_007720365.1"/>
</dbReference>
<evidence type="ECO:0000313" key="3">
    <source>
        <dbReference type="Proteomes" id="UP000053841"/>
    </source>
</evidence>
<protein>
    <recommendedName>
        <fullName evidence="1">NB-ARC domain-containing protein</fullName>
    </recommendedName>
</protein>
<feature type="domain" description="NB-ARC" evidence="1">
    <location>
        <begin position="18"/>
        <end position="186"/>
    </location>
</feature>
<dbReference type="Proteomes" id="UP000053841">
    <property type="component" value="Unassembled WGS sequence"/>
</dbReference>
<dbReference type="HOGENOM" id="CLU_000288_125_17_1"/>
<reference evidence="2 3" key="1">
    <citation type="journal article" date="2013" name="PLoS Genet.">
        <title>Comparative genome structure, secondary metabolite, and effector coding capacity across Cochliobolus pathogens.</title>
        <authorList>
            <person name="Condon B.J."/>
            <person name="Leng Y."/>
            <person name="Wu D."/>
            <person name="Bushley K.E."/>
            <person name="Ohm R.A."/>
            <person name="Otillar R."/>
            <person name="Martin J."/>
            <person name="Schackwitz W."/>
            <person name="Grimwood J."/>
            <person name="MohdZainudin N."/>
            <person name="Xue C."/>
            <person name="Wang R."/>
            <person name="Manning V.A."/>
            <person name="Dhillon B."/>
            <person name="Tu Z.J."/>
            <person name="Steffenson B.J."/>
            <person name="Salamov A."/>
            <person name="Sun H."/>
            <person name="Lowry S."/>
            <person name="LaButti K."/>
            <person name="Han J."/>
            <person name="Copeland A."/>
            <person name="Lindquist E."/>
            <person name="Barry K."/>
            <person name="Schmutz J."/>
            <person name="Baker S.E."/>
            <person name="Ciuffetti L.M."/>
            <person name="Grigoriev I.V."/>
            <person name="Zhong S."/>
            <person name="Turgeon B.G."/>
        </authorList>
    </citation>
    <scope>NUCLEOTIDE SEQUENCE [LARGE SCALE GENOMIC DNA]</scope>
    <source>
        <strain evidence="2 3">26-R-13</strain>
    </source>
</reference>
<name>W6Y741_COCC2</name>
<accession>W6Y741</accession>
<dbReference type="Gene3D" id="3.40.50.300">
    <property type="entry name" value="P-loop containing nucleotide triphosphate hydrolases"/>
    <property type="match status" value="1"/>
</dbReference>
<dbReference type="Pfam" id="PF00931">
    <property type="entry name" value="NB-ARC"/>
    <property type="match status" value="1"/>
</dbReference>
<dbReference type="InterPro" id="IPR027417">
    <property type="entry name" value="P-loop_NTPase"/>
</dbReference>
<gene>
    <name evidence="2" type="ORF">COCCADRAFT_42037</name>
</gene>
<proteinExistence type="predicted"/>
<organism evidence="2 3">
    <name type="scientific">Cochliobolus carbonum (strain 26-R-13)</name>
    <name type="common">Maize leaf spot fungus</name>
    <name type="synonym">Bipolaris zeicola</name>
    <dbReference type="NCBI Taxonomy" id="930089"/>
    <lineage>
        <taxon>Eukaryota</taxon>
        <taxon>Fungi</taxon>
        <taxon>Dikarya</taxon>
        <taxon>Ascomycota</taxon>
        <taxon>Pezizomycotina</taxon>
        <taxon>Dothideomycetes</taxon>
        <taxon>Pleosporomycetidae</taxon>
        <taxon>Pleosporales</taxon>
        <taxon>Pleosporineae</taxon>
        <taxon>Pleosporaceae</taxon>
        <taxon>Bipolaris</taxon>
    </lineage>
</organism>
<dbReference type="KEGG" id="bze:COCCADRAFT_42037"/>
<dbReference type="eggNOG" id="KOG1840">
    <property type="taxonomic scope" value="Eukaryota"/>
</dbReference>
<dbReference type="PANTHER" id="PTHR46082:SF6">
    <property type="entry name" value="AAA+ ATPASE DOMAIN-CONTAINING PROTEIN-RELATED"/>
    <property type="match status" value="1"/>
</dbReference>
<sequence length="416" mass="47268">MEVATGEYLQHQAQKFRVQDCIKNLQQKQSISIVGLRGIGKTQLALQFVYTVKETWQDYSVFWLPALSMESFEQACADVAKALHIPQAADKEEDTKELVQEWLSTERAGKWLLVLDNADDPGVLSGSREAKGIVDYLPQSEEGVTVYTTRTFEVAVSLSGSDVLELGAMSQPDAADFLEKSLIRKELRDDSARGQLLEELAYLPLVIAQAAAYLDVNRMSIRMYLKLLRSTEQGIVGLMSEEFRDNTRYRGSANAVATTWLVSFRQIRERSAAAAELLEFMSCIEWKAIPRSLLPRAGLEEEMEVAIGMLSRYSFLTRREDDEDNEDKDEDDEEEQEEWYDMHRLRAYLPHVLRLLESEEVDKAKPRAGLCLLVRRCLGMEGRTREAVKKAVELLEHVVKVREITLAETHPNQLGS</sequence>
<evidence type="ECO:0000313" key="2">
    <source>
        <dbReference type="EMBL" id="EUC27141.1"/>
    </source>
</evidence>
<dbReference type="InterPro" id="IPR002182">
    <property type="entry name" value="NB-ARC"/>
</dbReference>
<keyword evidence="3" id="KW-1185">Reference proteome</keyword>
<dbReference type="AlphaFoldDB" id="W6Y741"/>
<evidence type="ECO:0000259" key="1">
    <source>
        <dbReference type="Pfam" id="PF00931"/>
    </source>
</evidence>
<dbReference type="GO" id="GO:0043531">
    <property type="term" value="F:ADP binding"/>
    <property type="evidence" value="ECO:0007669"/>
    <property type="project" value="InterPro"/>
</dbReference>